<feature type="compositionally biased region" description="Polar residues" evidence="1">
    <location>
        <begin position="19"/>
        <end position="36"/>
    </location>
</feature>
<accession>A0A0D0DUQ4</accession>
<keyword evidence="3" id="KW-1185">Reference proteome</keyword>
<dbReference type="AlphaFoldDB" id="A0A0D0DUQ4"/>
<evidence type="ECO:0000313" key="3">
    <source>
        <dbReference type="Proteomes" id="UP000054538"/>
    </source>
</evidence>
<protein>
    <submittedName>
        <fullName evidence="2">Uncharacterized protein</fullName>
    </submittedName>
</protein>
<proteinExistence type="predicted"/>
<dbReference type="InParanoid" id="A0A0D0DUQ4"/>
<reference evidence="2 3" key="1">
    <citation type="submission" date="2014-04" db="EMBL/GenBank/DDBJ databases">
        <authorList>
            <consortium name="DOE Joint Genome Institute"/>
            <person name="Kuo A."/>
            <person name="Kohler A."/>
            <person name="Jargeat P."/>
            <person name="Nagy L.G."/>
            <person name="Floudas D."/>
            <person name="Copeland A."/>
            <person name="Barry K.W."/>
            <person name="Cichocki N."/>
            <person name="Veneault-Fourrey C."/>
            <person name="LaButti K."/>
            <person name="Lindquist E.A."/>
            <person name="Lipzen A."/>
            <person name="Lundell T."/>
            <person name="Morin E."/>
            <person name="Murat C."/>
            <person name="Sun H."/>
            <person name="Tunlid A."/>
            <person name="Henrissat B."/>
            <person name="Grigoriev I.V."/>
            <person name="Hibbett D.S."/>
            <person name="Martin F."/>
            <person name="Nordberg H.P."/>
            <person name="Cantor M.N."/>
            <person name="Hua S.X."/>
        </authorList>
    </citation>
    <scope>NUCLEOTIDE SEQUENCE [LARGE SCALE GENOMIC DNA]</scope>
    <source>
        <strain evidence="2 3">Ve08.2h10</strain>
    </source>
</reference>
<sequence length="131" mass="13972">MPYLTQPHHLTTQPICQTANHKATDTSNPNATSTGTVKPAGTSYGLLNGSNKRGKGGKGLGERDKGASGSVAPSSDVHHAYVIPNSTPPPLNPDEYPPPLSMVLKGEESGKLLYHSNLRFIMCHKIEKKSL</sequence>
<gene>
    <name evidence="2" type="ORF">PAXRUDRAFT_146373</name>
</gene>
<dbReference type="EMBL" id="KN825235">
    <property type="protein sequence ID" value="KIK92871.1"/>
    <property type="molecule type" value="Genomic_DNA"/>
</dbReference>
<name>A0A0D0DUQ4_9AGAM</name>
<dbReference type="Proteomes" id="UP000054538">
    <property type="component" value="Unassembled WGS sequence"/>
</dbReference>
<reference evidence="3" key="2">
    <citation type="submission" date="2015-01" db="EMBL/GenBank/DDBJ databases">
        <title>Evolutionary Origins and Diversification of the Mycorrhizal Mutualists.</title>
        <authorList>
            <consortium name="DOE Joint Genome Institute"/>
            <consortium name="Mycorrhizal Genomics Consortium"/>
            <person name="Kohler A."/>
            <person name="Kuo A."/>
            <person name="Nagy L.G."/>
            <person name="Floudas D."/>
            <person name="Copeland A."/>
            <person name="Barry K.W."/>
            <person name="Cichocki N."/>
            <person name="Veneault-Fourrey C."/>
            <person name="LaButti K."/>
            <person name="Lindquist E.A."/>
            <person name="Lipzen A."/>
            <person name="Lundell T."/>
            <person name="Morin E."/>
            <person name="Murat C."/>
            <person name="Riley R."/>
            <person name="Ohm R."/>
            <person name="Sun H."/>
            <person name="Tunlid A."/>
            <person name="Henrissat B."/>
            <person name="Grigoriev I.V."/>
            <person name="Hibbett D.S."/>
            <person name="Martin F."/>
        </authorList>
    </citation>
    <scope>NUCLEOTIDE SEQUENCE [LARGE SCALE GENOMIC DNA]</scope>
    <source>
        <strain evidence="3">Ve08.2h10</strain>
    </source>
</reference>
<organism evidence="2 3">
    <name type="scientific">Paxillus rubicundulus Ve08.2h10</name>
    <dbReference type="NCBI Taxonomy" id="930991"/>
    <lineage>
        <taxon>Eukaryota</taxon>
        <taxon>Fungi</taxon>
        <taxon>Dikarya</taxon>
        <taxon>Basidiomycota</taxon>
        <taxon>Agaricomycotina</taxon>
        <taxon>Agaricomycetes</taxon>
        <taxon>Agaricomycetidae</taxon>
        <taxon>Boletales</taxon>
        <taxon>Paxilineae</taxon>
        <taxon>Paxillaceae</taxon>
        <taxon>Paxillus</taxon>
    </lineage>
</organism>
<dbReference type="HOGENOM" id="CLU_125777_1_0_1"/>
<feature type="compositionally biased region" description="Pro residues" evidence="1">
    <location>
        <begin position="86"/>
        <end position="99"/>
    </location>
</feature>
<evidence type="ECO:0000256" key="1">
    <source>
        <dbReference type="SAM" id="MobiDB-lite"/>
    </source>
</evidence>
<feature type="region of interest" description="Disordered" evidence="1">
    <location>
        <begin position="19"/>
        <end position="99"/>
    </location>
</feature>
<evidence type="ECO:0000313" key="2">
    <source>
        <dbReference type="EMBL" id="KIK92871.1"/>
    </source>
</evidence>